<dbReference type="PANTHER" id="PTHR35011">
    <property type="entry name" value="2,3-DIKETO-L-GULONATE TRAP TRANSPORTER SMALL PERMEASE PROTEIN YIAM"/>
    <property type="match status" value="1"/>
</dbReference>
<organism evidence="11 12">
    <name type="scientific">Stappia indica</name>
    <dbReference type="NCBI Taxonomy" id="538381"/>
    <lineage>
        <taxon>Bacteria</taxon>
        <taxon>Pseudomonadati</taxon>
        <taxon>Pseudomonadota</taxon>
        <taxon>Alphaproteobacteria</taxon>
        <taxon>Hyphomicrobiales</taxon>
        <taxon>Stappiaceae</taxon>
        <taxon>Stappia</taxon>
    </lineage>
</organism>
<reference evidence="11 12" key="1">
    <citation type="submission" date="2017-08" db="EMBL/GenBank/DDBJ databases">
        <authorList>
            <person name="de Groot N.N."/>
        </authorList>
    </citation>
    <scope>NUCLEOTIDE SEQUENCE [LARGE SCALE GENOMIC DNA]</scope>
    <source>
        <strain evidence="11 12">USBA 352</strain>
    </source>
</reference>
<comment type="function">
    <text evidence="9">Part of the tripartite ATP-independent periplasmic (TRAP) transport system.</text>
</comment>
<comment type="subcellular location">
    <subcellularLocation>
        <location evidence="1 9">Cell inner membrane</location>
        <topology evidence="1 9">Multi-pass membrane protein</topology>
    </subcellularLocation>
</comment>
<dbReference type="GO" id="GO:0022857">
    <property type="term" value="F:transmembrane transporter activity"/>
    <property type="evidence" value="ECO:0007669"/>
    <property type="project" value="UniProtKB-UniRule"/>
</dbReference>
<keyword evidence="3" id="KW-1003">Cell membrane</keyword>
<evidence type="ECO:0000256" key="8">
    <source>
        <dbReference type="ARBA" id="ARBA00038436"/>
    </source>
</evidence>
<evidence type="ECO:0000256" key="4">
    <source>
        <dbReference type="ARBA" id="ARBA00022519"/>
    </source>
</evidence>
<keyword evidence="5 9" id="KW-0812">Transmembrane</keyword>
<dbReference type="InterPro" id="IPR055348">
    <property type="entry name" value="DctQ"/>
</dbReference>
<comment type="similarity">
    <text evidence="8 9">Belongs to the TRAP transporter small permease family.</text>
</comment>
<dbReference type="InterPro" id="IPR007387">
    <property type="entry name" value="TRAP_DctQ"/>
</dbReference>
<name>A0A285T2Y5_9HYPH</name>
<dbReference type="GO" id="GO:0005886">
    <property type="term" value="C:plasma membrane"/>
    <property type="evidence" value="ECO:0007669"/>
    <property type="project" value="UniProtKB-SubCell"/>
</dbReference>
<dbReference type="RefSeq" id="WP_176522108.1">
    <property type="nucleotide sequence ID" value="NZ_OBML01000008.1"/>
</dbReference>
<evidence type="ECO:0000256" key="5">
    <source>
        <dbReference type="ARBA" id="ARBA00022692"/>
    </source>
</evidence>
<feature type="transmembrane region" description="Helical" evidence="9">
    <location>
        <begin position="12"/>
        <end position="37"/>
    </location>
</feature>
<keyword evidence="4 9" id="KW-0997">Cell inner membrane</keyword>
<keyword evidence="6 9" id="KW-1133">Transmembrane helix</keyword>
<feature type="transmembrane region" description="Helical" evidence="9">
    <location>
        <begin position="104"/>
        <end position="125"/>
    </location>
</feature>
<keyword evidence="12" id="KW-1185">Reference proteome</keyword>
<dbReference type="Pfam" id="PF04290">
    <property type="entry name" value="DctQ"/>
    <property type="match status" value="1"/>
</dbReference>
<dbReference type="AlphaFoldDB" id="A0A285T2Y5"/>
<evidence type="ECO:0000259" key="10">
    <source>
        <dbReference type="Pfam" id="PF04290"/>
    </source>
</evidence>
<evidence type="ECO:0000256" key="2">
    <source>
        <dbReference type="ARBA" id="ARBA00022448"/>
    </source>
</evidence>
<evidence type="ECO:0000256" key="7">
    <source>
        <dbReference type="ARBA" id="ARBA00023136"/>
    </source>
</evidence>
<accession>A0A285T2Y5</accession>
<keyword evidence="7 9" id="KW-0472">Membrane</keyword>
<evidence type="ECO:0000313" key="12">
    <source>
        <dbReference type="Proteomes" id="UP000219331"/>
    </source>
</evidence>
<dbReference type="STRING" id="538381.GCA_001696535_02901"/>
<evidence type="ECO:0000256" key="9">
    <source>
        <dbReference type="RuleBase" id="RU369079"/>
    </source>
</evidence>
<comment type="subunit">
    <text evidence="9">The complex comprises the extracytoplasmic solute receptor protein and the two transmembrane proteins.</text>
</comment>
<sequence length="191" mass="20664">MSELSRKAGEVLAFPGKIVGWLVLPLILSVCAGVLAAKLGVNRLADWGSSIPLFDAGITVNTLLDLQWHVFALVVLFGGVYAYRDRSHVSVDFLAANFSPRTRAIVDLVCDLIFLLPFCAIVVWFGTRFAHRAFVTGEGSTYGGMIDRWMIKACIPIAFSLLGLAAMNRIIGTLIGLVRGDFSSAKDRTGS</sequence>
<proteinExistence type="inferred from homology"/>
<evidence type="ECO:0000313" key="11">
    <source>
        <dbReference type="EMBL" id="SOC15082.1"/>
    </source>
</evidence>
<feature type="transmembrane region" description="Helical" evidence="9">
    <location>
        <begin position="149"/>
        <end position="178"/>
    </location>
</feature>
<protein>
    <recommendedName>
        <fullName evidence="9">TRAP transporter small permease protein</fullName>
    </recommendedName>
</protein>
<keyword evidence="2 9" id="KW-0813">Transport</keyword>
<dbReference type="EMBL" id="OBML01000008">
    <property type="protein sequence ID" value="SOC15082.1"/>
    <property type="molecule type" value="Genomic_DNA"/>
</dbReference>
<dbReference type="Proteomes" id="UP000219331">
    <property type="component" value="Unassembled WGS sequence"/>
</dbReference>
<evidence type="ECO:0000256" key="6">
    <source>
        <dbReference type="ARBA" id="ARBA00022989"/>
    </source>
</evidence>
<evidence type="ECO:0000256" key="3">
    <source>
        <dbReference type="ARBA" id="ARBA00022475"/>
    </source>
</evidence>
<feature type="domain" description="Tripartite ATP-independent periplasmic transporters DctQ component" evidence="10">
    <location>
        <begin position="65"/>
        <end position="173"/>
    </location>
</feature>
<gene>
    <name evidence="11" type="ORF">SAMN05421512_10857</name>
</gene>
<evidence type="ECO:0000256" key="1">
    <source>
        <dbReference type="ARBA" id="ARBA00004429"/>
    </source>
</evidence>
<feature type="transmembrane region" description="Helical" evidence="9">
    <location>
        <begin position="66"/>
        <end position="83"/>
    </location>
</feature>
<dbReference type="PANTHER" id="PTHR35011:SF4">
    <property type="entry name" value="SLL1102 PROTEIN"/>
    <property type="match status" value="1"/>
</dbReference>